<protein>
    <submittedName>
        <fullName evidence="2">Uncharacterized protein</fullName>
    </submittedName>
</protein>
<dbReference type="Proteomes" id="UP000239907">
    <property type="component" value="Unassembled WGS sequence"/>
</dbReference>
<gene>
    <name evidence="2" type="ORF">BSZ32_11100</name>
</gene>
<evidence type="ECO:0000313" key="2">
    <source>
        <dbReference type="EMBL" id="PQJ28982.1"/>
    </source>
</evidence>
<evidence type="ECO:0000313" key="3">
    <source>
        <dbReference type="Proteomes" id="UP000239907"/>
    </source>
</evidence>
<feature type="coiled-coil region" evidence="1">
    <location>
        <begin position="33"/>
        <end position="117"/>
    </location>
</feature>
<name>A0A2S7U3U4_9BACT</name>
<keyword evidence="3" id="KW-1185">Reference proteome</keyword>
<accession>A0A2S7U3U4</accession>
<reference evidence="2 3" key="1">
    <citation type="submission" date="2016-12" db="EMBL/GenBank/DDBJ databases">
        <title>Study of bacterial adaptation to deep sea.</title>
        <authorList>
            <person name="Song J."/>
            <person name="Yoshizawa S."/>
            <person name="Kogure K."/>
        </authorList>
    </citation>
    <scope>NUCLEOTIDE SEQUENCE [LARGE SCALE GENOMIC DNA]</scope>
    <source>
        <strain evidence="2 3">SAORIC-165</strain>
    </source>
</reference>
<keyword evidence="1" id="KW-0175">Coiled coil</keyword>
<dbReference type="RefSeq" id="WP_105043473.1">
    <property type="nucleotide sequence ID" value="NZ_MQWA01000001.1"/>
</dbReference>
<evidence type="ECO:0000256" key="1">
    <source>
        <dbReference type="SAM" id="Coils"/>
    </source>
</evidence>
<comment type="caution">
    <text evidence="2">The sequence shown here is derived from an EMBL/GenBank/DDBJ whole genome shotgun (WGS) entry which is preliminary data.</text>
</comment>
<dbReference type="EMBL" id="MQWA01000001">
    <property type="protein sequence ID" value="PQJ28982.1"/>
    <property type="molecule type" value="Genomic_DNA"/>
</dbReference>
<dbReference type="OrthoDB" id="189130at2"/>
<organism evidence="2 3">
    <name type="scientific">Rubritalea profundi</name>
    <dbReference type="NCBI Taxonomy" id="1658618"/>
    <lineage>
        <taxon>Bacteria</taxon>
        <taxon>Pseudomonadati</taxon>
        <taxon>Verrucomicrobiota</taxon>
        <taxon>Verrucomicrobiia</taxon>
        <taxon>Verrucomicrobiales</taxon>
        <taxon>Rubritaleaceae</taxon>
        <taxon>Rubritalea</taxon>
    </lineage>
</organism>
<sequence length="241" mass="26211">MRVSQLLPAITGASLLTAGVGSAQQNENRDARLLRLEAKVASLQQHNQTLSKALAHANKQEEVANRELDAIRLDLEALGTYPLGIDDERLKQAVANRKVLEDRNSKLETAALKLTNQVREYLKTAFAADAEARLNVESAIRGLDVELGIRHKPRPQVDFGSLQEAKIISIDSQSGLLVLNAGGKQQVRIGMMFRILRGNGQIAEAIIARVRPDISGALVVTLEDTKSAVRLGDIASIKTIK</sequence>
<proteinExistence type="predicted"/>
<dbReference type="AlphaFoldDB" id="A0A2S7U3U4"/>